<dbReference type="InterPro" id="IPR003567">
    <property type="entry name" value="Cyt_c_biogenesis"/>
</dbReference>
<dbReference type="PRINTS" id="PR01410">
    <property type="entry name" value="CCBIOGENESIS"/>
</dbReference>
<feature type="transmembrane region" description="Helical" evidence="10">
    <location>
        <begin position="372"/>
        <end position="394"/>
    </location>
</feature>
<feature type="transmembrane region" description="Helical" evidence="10">
    <location>
        <begin position="294"/>
        <end position="313"/>
    </location>
</feature>
<feature type="transmembrane region" description="Helical" evidence="10">
    <location>
        <begin position="270"/>
        <end position="287"/>
    </location>
</feature>
<keyword evidence="7 10" id="KW-1133">Transmembrane helix</keyword>
<evidence type="ECO:0000256" key="2">
    <source>
        <dbReference type="ARBA" id="ARBA00009186"/>
    </source>
</evidence>
<accession>A0A3B0SYJ0</accession>
<dbReference type="Pfam" id="PF16327">
    <property type="entry name" value="CcmF_C"/>
    <property type="match status" value="1"/>
</dbReference>
<comment type="function">
    <text evidence="9">Required for the biogenesis of c-type cytochromes. Possible subunit of a heme lyase.</text>
</comment>
<feature type="transmembrane region" description="Helical" evidence="10">
    <location>
        <begin position="414"/>
        <end position="434"/>
    </location>
</feature>
<feature type="domain" description="Cytochrome c-type biogenesis protein CcmF C-terminal" evidence="12">
    <location>
        <begin position="335"/>
        <end position="653"/>
    </location>
</feature>
<feature type="transmembrane region" description="Helical" evidence="10">
    <location>
        <begin position="333"/>
        <end position="351"/>
    </location>
</feature>
<dbReference type="EMBL" id="UOEI01000455">
    <property type="protein sequence ID" value="VAW06147.1"/>
    <property type="molecule type" value="Genomic_DNA"/>
</dbReference>
<feature type="non-terminal residue" evidence="13">
    <location>
        <position position="654"/>
    </location>
</feature>
<evidence type="ECO:0000256" key="6">
    <source>
        <dbReference type="ARBA" id="ARBA00022748"/>
    </source>
</evidence>
<evidence type="ECO:0000256" key="5">
    <source>
        <dbReference type="ARBA" id="ARBA00022692"/>
    </source>
</evidence>
<keyword evidence="5 10" id="KW-0812">Transmembrane</keyword>
<organism evidence="13">
    <name type="scientific">hydrothermal vent metagenome</name>
    <dbReference type="NCBI Taxonomy" id="652676"/>
    <lineage>
        <taxon>unclassified sequences</taxon>
        <taxon>metagenomes</taxon>
        <taxon>ecological metagenomes</taxon>
    </lineage>
</organism>
<dbReference type="Pfam" id="PF01578">
    <property type="entry name" value="Cytochrom_C_asm"/>
    <property type="match status" value="1"/>
</dbReference>
<evidence type="ECO:0000313" key="13">
    <source>
        <dbReference type="EMBL" id="VAW06147.1"/>
    </source>
</evidence>
<keyword evidence="6" id="KW-0201">Cytochrome c-type biogenesis</keyword>
<dbReference type="GO" id="GO:0016829">
    <property type="term" value="F:lyase activity"/>
    <property type="evidence" value="ECO:0007669"/>
    <property type="project" value="UniProtKB-KW"/>
</dbReference>
<evidence type="ECO:0000256" key="4">
    <source>
        <dbReference type="ARBA" id="ARBA00022519"/>
    </source>
</evidence>
<evidence type="ECO:0000256" key="3">
    <source>
        <dbReference type="ARBA" id="ARBA00022475"/>
    </source>
</evidence>
<keyword evidence="13" id="KW-0456">Lyase</keyword>
<evidence type="ECO:0000259" key="11">
    <source>
        <dbReference type="Pfam" id="PF01578"/>
    </source>
</evidence>
<evidence type="ECO:0000256" key="10">
    <source>
        <dbReference type="SAM" id="Phobius"/>
    </source>
</evidence>
<keyword evidence="3" id="KW-1003">Cell membrane</keyword>
<dbReference type="InterPro" id="IPR003568">
    <property type="entry name" value="Cyt_c_biogenesis_CcmF"/>
</dbReference>
<keyword evidence="8 10" id="KW-0472">Membrane</keyword>
<dbReference type="GO" id="GO:0015232">
    <property type="term" value="F:heme transmembrane transporter activity"/>
    <property type="evidence" value="ECO:0007669"/>
    <property type="project" value="InterPro"/>
</dbReference>
<feature type="transmembrane region" description="Helical" evidence="10">
    <location>
        <begin position="230"/>
        <end position="250"/>
    </location>
</feature>
<feature type="transmembrane region" description="Helical" evidence="10">
    <location>
        <begin position="632"/>
        <end position="652"/>
    </location>
</feature>
<feature type="transmembrane region" description="Helical" evidence="10">
    <location>
        <begin position="469"/>
        <end position="489"/>
    </location>
</feature>
<reference evidence="13" key="1">
    <citation type="submission" date="2018-06" db="EMBL/GenBank/DDBJ databases">
        <authorList>
            <person name="Zhirakovskaya E."/>
        </authorList>
    </citation>
    <scope>NUCLEOTIDE SEQUENCE</scope>
</reference>
<feature type="transmembrane region" description="Helical" evidence="10">
    <location>
        <begin position="41"/>
        <end position="63"/>
    </location>
</feature>
<protein>
    <submittedName>
        <fullName evidence="13">Cytochrome c heme lyase subunit CcmF</fullName>
    </submittedName>
</protein>
<evidence type="ECO:0000259" key="12">
    <source>
        <dbReference type="Pfam" id="PF16327"/>
    </source>
</evidence>
<gene>
    <name evidence="13" type="ORF">MNBD_ACTINO01-84</name>
</gene>
<dbReference type="PRINTS" id="PR01411">
    <property type="entry name" value="CCMFBIOGNSIS"/>
</dbReference>
<name>A0A3B0SYJ0_9ZZZZ</name>
<feature type="transmembrane region" description="Helical" evidence="10">
    <location>
        <begin position="83"/>
        <end position="111"/>
    </location>
</feature>
<dbReference type="GO" id="GO:0005886">
    <property type="term" value="C:plasma membrane"/>
    <property type="evidence" value="ECO:0007669"/>
    <property type="project" value="UniProtKB-SubCell"/>
</dbReference>
<dbReference type="PANTHER" id="PTHR43653">
    <property type="entry name" value="CYTOCHROME C ASSEMBLY PROTEIN-RELATED"/>
    <property type="match status" value="1"/>
</dbReference>
<feature type="transmembrane region" description="Helical" evidence="10">
    <location>
        <begin position="198"/>
        <end position="218"/>
    </location>
</feature>
<evidence type="ECO:0000256" key="8">
    <source>
        <dbReference type="ARBA" id="ARBA00023136"/>
    </source>
</evidence>
<feature type="domain" description="Cytochrome c assembly protein" evidence="11">
    <location>
        <begin position="89"/>
        <end position="316"/>
    </location>
</feature>
<feature type="transmembrane region" description="Helical" evidence="10">
    <location>
        <begin position="123"/>
        <end position="143"/>
    </location>
</feature>
<feature type="transmembrane region" description="Helical" evidence="10">
    <location>
        <begin position="6"/>
        <end position="29"/>
    </location>
</feature>
<dbReference type="InterPro" id="IPR032523">
    <property type="entry name" value="CcmF_C"/>
</dbReference>
<dbReference type="InterPro" id="IPR002541">
    <property type="entry name" value="Cyt_c_assembly"/>
</dbReference>
<feature type="transmembrane region" description="Helical" evidence="10">
    <location>
        <begin position="446"/>
        <end position="463"/>
    </location>
</feature>
<evidence type="ECO:0000256" key="1">
    <source>
        <dbReference type="ARBA" id="ARBA00004429"/>
    </source>
</evidence>
<comment type="similarity">
    <text evidence="2">Belongs to the CcmF/CycK/Ccl1/NrfE/CcsA family.</text>
</comment>
<feature type="transmembrane region" description="Helical" evidence="10">
    <location>
        <begin position="522"/>
        <end position="542"/>
    </location>
</feature>
<comment type="subcellular location">
    <subcellularLocation>
        <location evidence="1">Cell inner membrane</location>
        <topology evidence="1">Multi-pass membrane protein</topology>
    </subcellularLocation>
</comment>
<dbReference type="GO" id="GO:0017004">
    <property type="term" value="P:cytochrome complex assembly"/>
    <property type="evidence" value="ECO:0007669"/>
    <property type="project" value="UniProtKB-KW"/>
</dbReference>
<evidence type="ECO:0000256" key="7">
    <source>
        <dbReference type="ARBA" id="ARBA00022989"/>
    </source>
</evidence>
<keyword evidence="4" id="KW-0997">Cell inner membrane</keyword>
<dbReference type="GO" id="GO:0020037">
    <property type="term" value="F:heme binding"/>
    <property type="evidence" value="ECO:0007669"/>
    <property type="project" value="InterPro"/>
</dbReference>
<proteinExistence type="inferred from homology"/>
<dbReference type="PANTHER" id="PTHR43653:SF1">
    <property type="entry name" value="CYTOCHROME C-TYPE BIOGENESIS PROTEIN CCMF"/>
    <property type="match status" value="1"/>
</dbReference>
<evidence type="ECO:0000256" key="9">
    <source>
        <dbReference type="ARBA" id="ARBA00037230"/>
    </source>
</evidence>
<dbReference type="AlphaFoldDB" id="A0A3B0SYJ0"/>
<sequence length="654" mass="70365">MTAAIGSIAVVVALLGSIALTVRGLTGLYRPQLATPRHLRLPVIVVVVGSVVSMLTLQVALLADDFSLEYVANHSASATPTLFKIASAWGALAGSIVLWGFVLALFIGTVWWSFRKRNESDPLWSGALGILGVVGVFFFGLMLTVSDPFQVCIQAASVGCIEGTGAFWSPARAAMEGLGPNPLLQNHFLMAVHPPVLYVGYVGLAVPYAFAMSALLIGRGGSAWLEASRSWTLVAWGFLGAGIVLGGLWSYEVLGWGGYWAWDPVENASFIPWLIATAFIHSSIVQRRRGMLQAWNFLLVILAFAATILGTFLTRSGIISSVHSFSQSPIGPVLLWFLTFILIASFGIFAVRISEVASSPRLDSLASREGFFLGNNLLLSVFAFIVVLGTLYPLFLEAVTGTKAGVGAPFFNRFAIPISYVLLIGIAVGSVAPWRAASGKILWQRTRTPIVIALGAGVLAVVMRYTDGYLVLGVVAGVFVIATVVQRLIESTLRRTSKTDENAPQALMKVLRGDRHYWSGQLSHIGVAILAIGIALSSNLAVTGTFNVQQFDTVRFASMELMYLEPVTRQESNREVLGAKIVVMRNGEQVGVLEPALNNYFRQGQTIGTPSVATSVGGDLYLTIERIDAEGVAFKAIWFPYVWMVWAGGLLISL</sequence>